<dbReference type="PROSITE" id="PS51736">
    <property type="entry name" value="RECOMBINASES_3"/>
    <property type="match status" value="1"/>
</dbReference>
<dbReference type="PANTHER" id="PTHR30461:SF2">
    <property type="entry name" value="SERINE RECOMBINASE PINE-RELATED"/>
    <property type="match status" value="1"/>
</dbReference>
<evidence type="ECO:0000256" key="1">
    <source>
        <dbReference type="ARBA" id="ARBA00023125"/>
    </source>
</evidence>
<dbReference type="GO" id="GO:0003677">
    <property type="term" value="F:DNA binding"/>
    <property type="evidence" value="ECO:0007669"/>
    <property type="project" value="UniProtKB-KW"/>
</dbReference>
<dbReference type="GO" id="GO:0000150">
    <property type="term" value="F:DNA strand exchange activity"/>
    <property type="evidence" value="ECO:0007669"/>
    <property type="project" value="InterPro"/>
</dbReference>
<organism evidence="4">
    <name type="scientific">mine drainage metagenome</name>
    <dbReference type="NCBI Taxonomy" id="410659"/>
    <lineage>
        <taxon>unclassified sequences</taxon>
        <taxon>metagenomes</taxon>
        <taxon>ecological metagenomes</taxon>
    </lineage>
</organism>
<evidence type="ECO:0000256" key="2">
    <source>
        <dbReference type="ARBA" id="ARBA00023172"/>
    </source>
</evidence>
<dbReference type="SMART" id="SM00857">
    <property type="entry name" value="Resolvase"/>
    <property type="match status" value="1"/>
</dbReference>
<dbReference type="InterPro" id="IPR050639">
    <property type="entry name" value="SSR_resolvase"/>
</dbReference>
<dbReference type="InterPro" id="IPR006119">
    <property type="entry name" value="Resolv_N"/>
</dbReference>
<proteinExistence type="predicted"/>
<dbReference type="PANTHER" id="PTHR30461">
    <property type="entry name" value="DNA-INVERTASE FROM LAMBDOID PROPHAGE"/>
    <property type="match status" value="1"/>
</dbReference>
<name>T1AC25_9ZZZZ</name>
<evidence type="ECO:0000259" key="3">
    <source>
        <dbReference type="PROSITE" id="PS51736"/>
    </source>
</evidence>
<dbReference type="InterPro" id="IPR036162">
    <property type="entry name" value="Resolvase-like_N_sf"/>
</dbReference>
<keyword evidence="1" id="KW-0238">DNA-binding</keyword>
<dbReference type="EMBL" id="AUZX01008777">
    <property type="protein sequence ID" value="EQD54587.1"/>
    <property type="molecule type" value="Genomic_DNA"/>
</dbReference>
<dbReference type="Pfam" id="PF00239">
    <property type="entry name" value="Resolvase"/>
    <property type="match status" value="1"/>
</dbReference>
<reference evidence="4" key="2">
    <citation type="journal article" date="2014" name="ISME J.">
        <title>Microbial stratification in low pH oxic and suboxic macroscopic growths along an acid mine drainage.</title>
        <authorList>
            <person name="Mendez-Garcia C."/>
            <person name="Mesa V."/>
            <person name="Sprenger R.R."/>
            <person name="Richter M."/>
            <person name="Diez M.S."/>
            <person name="Solano J."/>
            <person name="Bargiela R."/>
            <person name="Golyshina O.V."/>
            <person name="Manteca A."/>
            <person name="Ramos J.L."/>
            <person name="Gallego J.R."/>
            <person name="Llorente I."/>
            <person name="Martins Dos Santos V.A."/>
            <person name="Jensen O.N."/>
            <person name="Pelaez A.I."/>
            <person name="Sanchez J."/>
            <person name="Ferrer M."/>
        </authorList>
    </citation>
    <scope>NUCLEOTIDE SEQUENCE</scope>
</reference>
<dbReference type="Gene3D" id="3.40.50.1390">
    <property type="entry name" value="Resolvase, N-terminal catalytic domain"/>
    <property type="match status" value="1"/>
</dbReference>
<sequence length="207" mass="23765">MTLAFAYVRASTMDEVRQGSNERQKETIRQYLDQRDYEIEIFEDKAKSGKNTLRPEFERMLKSLDRKPQIVIVSKIDRFARSLSDLLRTLEYLDQNGVGFVSVNDQSIDTTTPNGRLLLQILGAFAEFERNMINTRTKAGREQAQSKGVKFGRPALKTRNGSFIDKRKVLELRQKGLSARAIAKFLECSTTPIMRILRENSVQQLTV</sequence>
<protein>
    <submittedName>
        <fullName evidence="4">Resolvase domain-containing protein</fullName>
    </submittedName>
</protein>
<dbReference type="SUPFAM" id="SSF53041">
    <property type="entry name" value="Resolvase-like"/>
    <property type="match status" value="1"/>
</dbReference>
<dbReference type="CDD" id="cd03768">
    <property type="entry name" value="SR_ResInv"/>
    <property type="match status" value="1"/>
</dbReference>
<reference evidence="4" key="1">
    <citation type="submission" date="2013-08" db="EMBL/GenBank/DDBJ databases">
        <authorList>
            <person name="Mendez C."/>
            <person name="Richter M."/>
            <person name="Ferrer M."/>
            <person name="Sanchez J."/>
        </authorList>
    </citation>
    <scope>NUCLEOTIDE SEQUENCE</scope>
</reference>
<dbReference type="AlphaFoldDB" id="T1AC25"/>
<evidence type="ECO:0000313" key="4">
    <source>
        <dbReference type="EMBL" id="EQD54587.1"/>
    </source>
</evidence>
<comment type="caution">
    <text evidence="4">The sequence shown here is derived from an EMBL/GenBank/DDBJ whole genome shotgun (WGS) entry which is preliminary data.</text>
</comment>
<gene>
    <name evidence="4" type="ORF">B1A_12143</name>
</gene>
<keyword evidence="2" id="KW-0233">DNA recombination</keyword>
<accession>T1AC25</accession>
<feature type="domain" description="Resolvase/invertase-type recombinase catalytic" evidence="3">
    <location>
        <begin position="3"/>
        <end position="148"/>
    </location>
</feature>
<dbReference type="Gene3D" id="1.10.10.60">
    <property type="entry name" value="Homeodomain-like"/>
    <property type="match status" value="1"/>
</dbReference>